<evidence type="ECO:0000313" key="10">
    <source>
        <dbReference type="Proteomes" id="UP000190135"/>
    </source>
</evidence>
<dbReference type="SUPFAM" id="SSF47175">
    <property type="entry name" value="Cytochromes"/>
    <property type="match status" value="1"/>
</dbReference>
<dbReference type="PIRSF" id="PIRSF000027">
    <property type="entry name" value="Cytc_c_prime"/>
    <property type="match status" value="1"/>
</dbReference>
<dbReference type="OrthoDB" id="9811729at2"/>
<dbReference type="GO" id="GO:0020037">
    <property type="term" value="F:heme binding"/>
    <property type="evidence" value="ECO:0007669"/>
    <property type="project" value="InterPro"/>
</dbReference>
<reference evidence="10" key="1">
    <citation type="submission" date="2017-02" db="EMBL/GenBank/DDBJ databases">
        <authorList>
            <person name="Varghese N."/>
            <person name="Submissions S."/>
        </authorList>
    </citation>
    <scope>NUCLEOTIDE SEQUENCE [LARGE SCALE GENOMIC DNA]</scope>
    <source>
        <strain evidence="10">USBA 369</strain>
    </source>
</reference>
<evidence type="ECO:0000256" key="1">
    <source>
        <dbReference type="ARBA" id="ARBA00022448"/>
    </source>
</evidence>
<keyword evidence="2 7" id="KW-0349">Heme</keyword>
<comment type="PTM">
    <text evidence="7">Binds 1 heme group per subunit.</text>
</comment>
<feature type="binding site" description="covalent" evidence="7">
    <location>
        <position position="146"/>
    </location>
    <ligand>
        <name>heme c</name>
        <dbReference type="ChEBI" id="CHEBI:61717"/>
    </ligand>
</feature>
<evidence type="ECO:0000256" key="3">
    <source>
        <dbReference type="ARBA" id="ARBA00022723"/>
    </source>
</evidence>
<dbReference type="STRING" id="1365950.SAMN05428963_103107"/>
<dbReference type="GO" id="GO:0022900">
    <property type="term" value="P:electron transport chain"/>
    <property type="evidence" value="ECO:0007669"/>
    <property type="project" value="InterPro"/>
</dbReference>
<name>A0A1T4NNB5_9HYPH</name>
<keyword evidence="10" id="KW-1185">Reference proteome</keyword>
<sequence length="154" mass="16471">MFHLPRPSNRTIALALAAAVATCGVAYAQNEAVIKERQELMKHNGAAAKAASGFIRGTTPYDAAKGMEILTTLQDTAEKFGTLFPEDSKTGGDTEAAPAIWEKPDEFKAALAKYKADTDKAVAAAPQDVDSFKVAFGMVASNCKSCHEEFRIDK</sequence>
<keyword evidence="3 6" id="KW-0479">Metal-binding</keyword>
<keyword evidence="5 6" id="KW-0408">Iron</keyword>
<keyword evidence="8" id="KW-0732">Signal</keyword>
<dbReference type="PROSITE" id="PS51009">
    <property type="entry name" value="CYTCII"/>
    <property type="match status" value="1"/>
</dbReference>
<feature type="chain" id="PRO_5013363905" evidence="8">
    <location>
        <begin position="29"/>
        <end position="154"/>
    </location>
</feature>
<dbReference type="Gene3D" id="1.20.120.10">
    <property type="entry name" value="Cytochrome c/b562"/>
    <property type="match status" value="1"/>
</dbReference>
<dbReference type="GO" id="GO:0009055">
    <property type="term" value="F:electron transfer activity"/>
    <property type="evidence" value="ECO:0007669"/>
    <property type="project" value="InterPro"/>
</dbReference>
<evidence type="ECO:0000313" key="9">
    <source>
        <dbReference type="EMBL" id="SJZ80714.1"/>
    </source>
</evidence>
<protein>
    <submittedName>
        <fullName evidence="9">Cytochrome c556</fullName>
    </submittedName>
</protein>
<dbReference type="Pfam" id="PF01322">
    <property type="entry name" value="Cytochrom_C_2"/>
    <property type="match status" value="1"/>
</dbReference>
<keyword evidence="4" id="KW-0249">Electron transport</keyword>
<dbReference type="AlphaFoldDB" id="A0A1T4NNB5"/>
<dbReference type="RefSeq" id="WP_078707226.1">
    <property type="nucleotide sequence ID" value="NZ_FUXL01000003.1"/>
</dbReference>
<dbReference type="InterPro" id="IPR010980">
    <property type="entry name" value="Cyt_c/b562"/>
</dbReference>
<feature type="binding site" description="covalent" evidence="7">
    <location>
        <position position="143"/>
    </location>
    <ligand>
        <name>heme c</name>
        <dbReference type="ChEBI" id="CHEBI:61717"/>
    </ligand>
</feature>
<accession>A0A1T4NNB5</accession>
<keyword evidence="1" id="KW-0813">Transport</keyword>
<feature type="signal peptide" evidence="8">
    <location>
        <begin position="1"/>
        <end position="28"/>
    </location>
</feature>
<evidence type="ECO:0000256" key="6">
    <source>
        <dbReference type="PIRSR" id="PIRSR000027-1"/>
    </source>
</evidence>
<dbReference type="GO" id="GO:0005506">
    <property type="term" value="F:iron ion binding"/>
    <property type="evidence" value="ECO:0007669"/>
    <property type="project" value="InterPro"/>
</dbReference>
<evidence type="ECO:0000256" key="2">
    <source>
        <dbReference type="ARBA" id="ARBA00022617"/>
    </source>
</evidence>
<evidence type="ECO:0000256" key="4">
    <source>
        <dbReference type="ARBA" id="ARBA00022982"/>
    </source>
</evidence>
<evidence type="ECO:0000256" key="5">
    <source>
        <dbReference type="ARBA" id="ARBA00023004"/>
    </source>
</evidence>
<dbReference type="EMBL" id="FUXL01000003">
    <property type="protein sequence ID" value="SJZ80714.1"/>
    <property type="molecule type" value="Genomic_DNA"/>
</dbReference>
<dbReference type="Proteomes" id="UP000190135">
    <property type="component" value="Unassembled WGS sequence"/>
</dbReference>
<dbReference type="InterPro" id="IPR002321">
    <property type="entry name" value="Cyt_c_II"/>
</dbReference>
<feature type="binding site" description="axial binding residue" evidence="6">
    <location>
        <position position="147"/>
    </location>
    <ligand>
        <name>heme c</name>
        <dbReference type="ChEBI" id="CHEBI:61717"/>
    </ligand>
    <ligandPart>
        <name>Fe</name>
        <dbReference type="ChEBI" id="CHEBI:18248"/>
    </ligandPart>
</feature>
<proteinExistence type="predicted"/>
<organism evidence="9 10">
    <name type="scientific">Consotaella salsifontis</name>
    <dbReference type="NCBI Taxonomy" id="1365950"/>
    <lineage>
        <taxon>Bacteria</taxon>
        <taxon>Pseudomonadati</taxon>
        <taxon>Pseudomonadota</taxon>
        <taxon>Alphaproteobacteria</taxon>
        <taxon>Hyphomicrobiales</taxon>
        <taxon>Aurantimonadaceae</taxon>
        <taxon>Consotaella</taxon>
    </lineage>
</organism>
<dbReference type="GO" id="GO:0042597">
    <property type="term" value="C:periplasmic space"/>
    <property type="evidence" value="ECO:0007669"/>
    <property type="project" value="InterPro"/>
</dbReference>
<evidence type="ECO:0000256" key="8">
    <source>
        <dbReference type="SAM" id="SignalP"/>
    </source>
</evidence>
<dbReference type="InterPro" id="IPR012127">
    <property type="entry name" value="Cyt_c_prime"/>
</dbReference>
<evidence type="ECO:0000256" key="7">
    <source>
        <dbReference type="PIRSR" id="PIRSR000027-2"/>
    </source>
</evidence>
<gene>
    <name evidence="9" type="ORF">SAMN05428963_103107</name>
</gene>